<dbReference type="Pfam" id="PF13487">
    <property type="entry name" value="HD_5"/>
    <property type="match status" value="1"/>
</dbReference>
<keyword evidence="4" id="KW-1185">Reference proteome</keyword>
<dbReference type="SUPFAM" id="SSF109604">
    <property type="entry name" value="HD-domain/PDEase-like"/>
    <property type="match status" value="2"/>
</dbReference>
<dbReference type="Gene3D" id="1.10.3210.10">
    <property type="entry name" value="Hypothetical protein af1432"/>
    <property type="match status" value="2"/>
</dbReference>
<dbReference type="CDD" id="cd00077">
    <property type="entry name" value="HDc"/>
    <property type="match status" value="2"/>
</dbReference>
<dbReference type="InterPro" id="IPR037522">
    <property type="entry name" value="HD_GYP_dom"/>
</dbReference>
<accession>A0A845L1G6</accession>
<feature type="domain" description="HD-GYP" evidence="2">
    <location>
        <begin position="218"/>
        <end position="407"/>
    </location>
</feature>
<organism evidence="3 4">
    <name type="scientific">Heliomicrobium undosum</name>
    <dbReference type="NCBI Taxonomy" id="121734"/>
    <lineage>
        <taxon>Bacteria</taxon>
        <taxon>Bacillati</taxon>
        <taxon>Bacillota</taxon>
        <taxon>Clostridia</taxon>
        <taxon>Eubacteriales</taxon>
        <taxon>Heliobacteriaceae</taxon>
        <taxon>Heliomicrobium</taxon>
    </lineage>
</organism>
<dbReference type="EMBL" id="WXEY01000001">
    <property type="protein sequence ID" value="MZP28280.1"/>
    <property type="molecule type" value="Genomic_DNA"/>
</dbReference>
<dbReference type="SMART" id="SM00471">
    <property type="entry name" value="HDc"/>
    <property type="match status" value="2"/>
</dbReference>
<evidence type="ECO:0000313" key="4">
    <source>
        <dbReference type="Proteomes" id="UP000463470"/>
    </source>
</evidence>
<dbReference type="AlphaFoldDB" id="A0A845L1G6"/>
<protein>
    <submittedName>
        <fullName evidence="3">HD domain-containing protein</fullName>
    </submittedName>
</protein>
<dbReference type="RefSeq" id="WP_161253394.1">
    <property type="nucleotide sequence ID" value="NZ_WXEY01000001.1"/>
</dbReference>
<reference evidence="3 4" key="1">
    <citation type="submission" date="2020-01" db="EMBL/GenBank/DDBJ databases">
        <title>Whole-genome sequence of Heliobacterium undosum DSM 13378.</title>
        <authorList>
            <person name="Kyndt J.A."/>
            <person name="Meyer T.E."/>
        </authorList>
    </citation>
    <scope>NUCLEOTIDE SEQUENCE [LARGE SCALE GENOMIC DNA]</scope>
    <source>
        <strain evidence="3 4">DSM 13378</strain>
    </source>
</reference>
<dbReference type="InterPro" id="IPR006674">
    <property type="entry name" value="HD_domain"/>
</dbReference>
<sequence>MSVNREFAHTSFHRMLEQPTPAHIALPDLIGGFSLAIDLAEGKPLRHAQSISFLADHVAQALRIGGGERDALYYAALLHDIGVSSQNQLCPLCQVFEEEGNLDSVTSLMDADQALHRRRERWDGSGPLALSGQAIPLVSRILAVAVAAERVGGERRDFWNWRTRVEDYFHRDTGVFDPAIVAALKALLRDRVFCLDLFAFSQGRSVDRFRPEETIALAGGTMHLLGKAFARFIDVKTPFTADHSRNVADWSRRIAGAMGLPEARKHQIYLAGLLHDLGKIAIPKAILEKPGPLTAKEFDLVRNHPYYTACILNQIPALETISLWASSHHERLDGSGYFLGITGEMLPMEARIIAVADVYEALAADRPYRKGLETAAIQGMLKDMAHRRHLDADVVEALDGLLGGQRC</sequence>
<dbReference type="InterPro" id="IPR052020">
    <property type="entry name" value="Cyclic_di-GMP/3'3'-cGAMP_PDE"/>
</dbReference>
<comment type="caution">
    <text evidence="3">The sequence shown here is derived from an EMBL/GenBank/DDBJ whole genome shotgun (WGS) entry which is preliminary data.</text>
</comment>
<dbReference type="InterPro" id="IPR003607">
    <property type="entry name" value="HD/PDEase_dom"/>
</dbReference>
<dbReference type="OrthoDB" id="9804747at2"/>
<evidence type="ECO:0000313" key="3">
    <source>
        <dbReference type="EMBL" id="MZP28280.1"/>
    </source>
</evidence>
<evidence type="ECO:0000259" key="1">
    <source>
        <dbReference type="PROSITE" id="PS51831"/>
    </source>
</evidence>
<gene>
    <name evidence="3" type="ORF">GTO91_00895</name>
</gene>
<dbReference type="PROSITE" id="PS51831">
    <property type="entry name" value="HD"/>
    <property type="match status" value="1"/>
</dbReference>
<name>A0A845L1G6_9FIRM</name>
<dbReference type="Proteomes" id="UP000463470">
    <property type="component" value="Unassembled WGS sequence"/>
</dbReference>
<feature type="domain" description="HD" evidence="1">
    <location>
        <begin position="240"/>
        <end position="362"/>
    </location>
</feature>
<evidence type="ECO:0000259" key="2">
    <source>
        <dbReference type="PROSITE" id="PS51832"/>
    </source>
</evidence>
<proteinExistence type="predicted"/>
<dbReference type="PROSITE" id="PS51832">
    <property type="entry name" value="HD_GYP"/>
    <property type="match status" value="1"/>
</dbReference>
<dbReference type="PANTHER" id="PTHR45228">
    <property type="entry name" value="CYCLIC DI-GMP PHOSPHODIESTERASE TM_0186-RELATED"/>
    <property type="match status" value="1"/>
</dbReference>